<dbReference type="NCBIfam" id="TIGR00035">
    <property type="entry name" value="asp_race"/>
    <property type="match status" value="1"/>
</dbReference>
<dbReference type="Pfam" id="PF01177">
    <property type="entry name" value="Asp_Glu_race"/>
    <property type="match status" value="1"/>
</dbReference>
<evidence type="ECO:0008006" key="5">
    <source>
        <dbReference type="Google" id="ProtNLM"/>
    </source>
</evidence>
<name>A0A1F6Y583_9BACT</name>
<protein>
    <recommendedName>
        <fullName evidence="5">Aspartate racemase</fullName>
    </recommendedName>
</protein>
<comment type="caution">
    <text evidence="3">The sequence shown here is derived from an EMBL/GenBank/DDBJ whole genome shotgun (WGS) entry which is preliminary data.</text>
</comment>
<evidence type="ECO:0000313" key="4">
    <source>
        <dbReference type="Proteomes" id="UP000178645"/>
    </source>
</evidence>
<dbReference type="Gene3D" id="3.40.50.1860">
    <property type="match status" value="2"/>
</dbReference>
<dbReference type="InterPro" id="IPR004380">
    <property type="entry name" value="Asp_race"/>
</dbReference>
<comment type="similarity">
    <text evidence="1">Belongs to the aspartate/glutamate racemases family.</text>
</comment>
<gene>
    <name evidence="3" type="ORF">A3G53_00075</name>
</gene>
<evidence type="ECO:0000256" key="1">
    <source>
        <dbReference type="ARBA" id="ARBA00007847"/>
    </source>
</evidence>
<accession>A0A1F6Y583</accession>
<evidence type="ECO:0000313" key="3">
    <source>
        <dbReference type="EMBL" id="OGJ01499.1"/>
    </source>
</evidence>
<organism evidence="3 4">
    <name type="scientific">Candidatus Nomurabacteria bacterium RIFCSPLOWO2_12_FULL_44_11</name>
    <dbReference type="NCBI Taxonomy" id="1801796"/>
    <lineage>
        <taxon>Bacteria</taxon>
        <taxon>Candidatus Nomuraibacteriota</taxon>
    </lineage>
</organism>
<dbReference type="AlphaFoldDB" id="A0A1F6Y583"/>
<dbReference type="SUPFAM" id="SSF53681">
    <property type="entry name" value="Aspartate/glutamate racemase"/>
    <property type="match status" value="2"/>
</dbReference>
<dbReference type="InterPro" id="IPR001920">
    <property type="entry name" value="Asp/Glu_race"/>
</dbReference>
<reference evidence="3 4" key="1">
    <citation type="journal article" date="2016" name="Nat. Commun.">
        <title>Thousands of microbial genomes shed light on interconnected biogeochemical processes in an aquifer system.</title>
        <authorList>
            <person name="Anantharaman K."/>
            <person name="Brown C.T."/>
            <person name="Hug L.A."/>
            <person name="Sharon I."/>
            <person name="Castelle C.J."/>
            <person name="Probst A.J."/>
            <person name="Thomas B.C."/>
            <person name="Singh A."/>
            <person name="Wilkins M.J."/>
            <person name="Karaoz U."/>
            <person name="Brodie E.L."/>
            <person name="Williams K.H."/>
            <person name="Hubbard S.S."/>
            <person name="Banfield J.F."/>
        </authorList>
    </citation>
    <scope>NUCLEOTIDE SEQUENCE [LARGE SCALE GENOMIC DNA]</scope>
</reference>
<proteinExistence type="inferred from homology"/>
<dbReference type="Proteomes" id="UP000178645">
    <property type="component" value="Unassembled WGS sequence"/>
</dbReference>
<dbReference type="GO" id="GO:0047661">
    <property type="term" value="F:amino-acid racemase activity"/>
    <property type="evidence" value="ECO:0007669"/>
    <property type="project" value="InterPro"/>
</dbReference>
<dbReference type="PANTHER" id="PTHR21198:SF7">
    <property type="entry name" value="ASPARTATE-GLUTAMATE RACEMASE FAMILY"/>
    <property type="match status" value="1"/>
</dbReference>
<dbReference type="EMBL" id="MFVU01000024">
    <property type="protein sequence ID" value="OGJ01499.1"/>
    <property type="molecule type" value="Genomic_DNA"/>
</dbReference>
<sequence length="230" mass="25894">MKKLGIIGGLGPETTSEFYLEVIFGCQKINPLNRPEILIESVPMDLEMEKQAIVEGIGEEKYLPILTGAARKLELSGAGFLVMPCNSLHAFIEEIRGSVKIPVLSIVEETTKFLQVRKIESVGLISTVITKRRRLYENAFKIAGIKTILPNELEQAKIGKIIHNLVINRQGNKEREELVKIIEKFKLHDIHDVVLACTDLQLLIPEHNEVKIHDTMKILANATIEKILEK</sequence>
<keyword evidence="2" id="KW-0413">Isomerase</keyword>
<dbReference type="InterPro" id="IPR015942">
    <property type="entry name" value="Asp/Glu/hydantoin_racemase"/>
</dbReference>
<evidence type="ECO:0000256" key="2">
    <source>
        <dbReference type="ARBA" id="ARBA00023235"/>
    </source>
</evidence>
<dbReference type="PANTHER" id="PTHR21198">
    <property type="entry name" value="GLUTAMATE RACEMASE"/>
    <property type="match status" value="1"/>
</dbReference>